<dbReference type="OrthoDB" id="343917at2759"/>
<dbReference type="GeneID" id="39980100"/>
<dbReference type="VEuPathDB" id="CryptoDB:cubi_03308"/>
<dbReference type="Proteomes" id="UP000186176">
    <property type="component" value="Unassembled WGS sequence"/>
</dbReference>
<feature type="domain" description="Nuclear speckle splicing regulatory protein 1 N-terminal" evidence="4">
    <location>
        <begin position="88"/>
        <end position="169"/>
    </location>
</feature>
<organism evidence="5 6">
    <name type="scientific">Cryptosporidium ubiquitum</name>
    <dbReference type="NCBI Taxonomy" id="857276"/>
    <lineage>
        <taxon>Eukaryota</taxon>
        <taxon>Sar</taxon>
        <taxon>Alveolata</taxon>
        <taxon>Apicomplexa</taxon>
        <taxon>Conoidasida</taxon>
        <taxon>Coccidia</taxon>
        <taxon>Eucoccidiorida</taxon>
        <taxon>Eimeriorina</taxon>
        <taxon>Cryptosporidiidae</taxon>
        <taxon>Cryptosporidium</taxon>
    </lineage>
</organism>
<protein>
    <recommendedName>
        <fullName evidence="4">Nuclear speckle splicing regulatory protein 1 N-terminal domain-containing protein</fullName>
    </recommendedName>
</protein>
<evidence type="ECO:0000256" key="3">
    <source>
        <dbReference type="SAM" id="MobiDB-lite"/>
    </source>
</evidence>
<feature type="region of interest" description="Disordered" evidence="3">
    <location>
        <begin position="1"/>
        <end position="21"/>
    </location>
</feature>
<feature type="region of interest" description="Disordered" evidence="3">
    <location>
        <begin position="76"/>
        <end position="99"/>
    </location>
</feature>
<gene>
    <name evidence="5" type="ORF">cubi_03308</name>
</gene>
<proteinExistence type="inferred from homology"/>
<dbReference type="EMBL" id="LRBP01000021">
    <property type="protein sequence ID" value="OII72572.1"/>
    <property type="molecule type" value="Genomic_DNA"/>
</dbReference>
<keyword evidence="2" id="KW-0175">Coiled coil</keyword>
<evidence type="ECO:0000313" key="6">
    <source>
        <dbReference type="Proteomes" id="UP000186176"/>
    </source>
</evidence>
<evidence type="ECO:0000256" key="1">
    <source>
        <dbReference type="ARBA" id="ARBA00010126"/>
    </source>
</evidence>
<keyword evidence="6" id="KW-1185">Reference proteome</keyword>
<evidence type="ECO:0000259" key="4">
    <source>
        <dbReference type="Pfam" id="PF09745"/>
    </source>
</evidence>
<dbReference type="AlphaFoldDB" id="A0A1J4MHS8"/>
<feature type="compositionally biased region" description="Low complexity" evidence="3">
    <location>
        <begin position="1"/>
        <end position="11"/>
    </location>
</feature>
<name>A0A1J4MHS8_9CRYT</name>
<evidence type="ECO:0000313" key="5">
    <source>
        <dbReference type="EMBL" id="OII72572.1"/>
    </source>
</evidence>
<feature type="compositionally biased region" description="Basic and acidic residues" evidence="3">
    <location>
        <begin position="12"/>
        <end position="21"/>
    </location>
</feature>
<evidence type="ECO:0000256" key="2">
    <source>
        <dbReference type="ARBA" id="ARBA00023054"/>
    </source>
</evidence>
<dbReference type="GO" id="GO:0000381">
    <property type="term" value="P:regulation of alternative mRNA splicing, via spliceosome"/>
    <property type="evidence" value="ECO:0007669"/>
    <property type="project" value="InterPro"/>
</dbReference>
<dbReference type="Pfam" id="PF09745">
    <property type="entry name" value="NSRP1_N"/>
    <property type="match status" value="1"/>
</dbReference>
<accession>A0A1J4MHS8</accession>
<dbReference type="RefSeq" id="XP_028874034.1">
    <property type="nucleotide sequence ID" value="XM_029020321.1"/>
</dbReference>
<dbReference type="InterPro" id="IPR018612">
    <property type="entry name" value="NSRP1_N"/>
</dbReference>
<reference evidence="5 6" key="1">
    <citation type="submission" date="2016-10" db="EMBL/GenBank/DDBJ databases">
        <title>Reductive evolution of mitochondrial metabolism and differential evolution of invasion-related proteins in Cryptosporidium.</title>
        <authorList>
            <person name="Liu S."/>
            <person name="Roellig D.M."/>
            <person name="Guo Y."/>
            <person name="Li N."/>
            <person name="Frace M.A."/>
            <person name="Tang K."/>
            <person name="Zhang L."/>
            <person name="Feng Y."/>
            <person name="Xiao L."/>
        </authorList>
    </citation>
    <scope>NUCLEOTIDE SEQUENCE [LARGE SCALE GENOMIC DNA]</scope>
    <source>
        <strain evidence="5">39726</strain>
    </source>
</reference>
<comment type="similarity">
    <text evidence="1">Belongs to the NSRP1 family.</text>
</comment>
<sequence>MEKGKFSFSIGKSKEKESESLGNIFDEKEVISGKNRGNIEDFDQTNSDNFQSISANFEYNKSINFYNEHPELLEDFDKPNEIKGREIEKEQEKKEEPKKVSLGKSKYLSKIQKYVELRNIEREEIQEEKIQKEIQEEENTQVFITDSYKDILEERKKFKDSFIKRKLSEGENLKISGPSSIFEMRFSPVMDKIKDEESNQQVAFDDSKEELMIKDSSSADNLTIEDNNIVNNEEVSKASKDFKQVKIQQARERYLLRKQAREST</sequence>
<comment type="caution">
    <text evidence="5">The sequence shown here is derived from an EMBL/GenBank/DDBJ whole genome shotgun (WGS) entry which is preliminary data.</text>
</comment>